<keyword evidence="1 5" id="KW-0813">Transport</keyword>
<reference evidence="8" key="1">
    <citation type="submission" date="2025-08" db="UniProtKB">
        <authorList>
            <consortium name="RefSeq"/>
        </authorList>
    </citation>
    <scope>IDENTIFICATION</scope>
</reference>
<dbReference type="PANTHER" id="PTHR12612">
    <property type="entry name" value="NUCLEAR TRANSPORT FACTOR 2"/>
    <property type="match status" value="1"/>
</dbReference>
<dbReference type="GO" id="GO:0015031">
    <property type="term" value="P:protein transport"/>
    <property type="evidence" value="ECO:0007669"/>
    <property type="project" value="UniProtKB-KW"/>
</dbReference>
<dbReference type="InterPro" id="IPR045875">
    <property type="entry name" value="NTF2"/>
</dbReference>
<comment type="subcellular location">
    <subcellularLocation>
        <location evidence="5">Cytoplasm</location>
    </subcellularLocation>
    <subcellularLocation>
        <location evidence="5">Nucleus</location>
    </subcellularLocation>
</comment>
<evidence type="ECO:0000256" key="5">
    <source>
        <dbReference type="RuleBase" id="RU369002"/>
    </source>
</evidence>
<protein>
    <recommendedName>
        <fullName evidence="4 5">NTF2-related export protein</fullName>
    </recommendedName>
</protein>
<dbReference type="InterPro" id="IPR018222">
    <property type="entry name" value="Nuclear_transport_factor_2_euk"/>
</dbReference>
<dbReference type="FunFam" id="3.10.450.50:FF:000006">
    <property type="entry name" value="NTF2-related export protein 2 isoform 1"/>
    <property type="match status" value="1"/>
</dbReference>
<keyword evidence="2 5" id="KW-0653">Protein transport</keyword>
<dbReference type="GO" id="GO:0006913">
    <property type="term" value="P:nucleocytoplasmic transport"/>
    <property type="evidence" value="ECO:0007669"/>
    <property type="project" value="UniProtKB-UniRule"/>
</dbReference>
<dbReference type="GO" id="GO:0005737">
    <property type="term" value="C:cytoplasm"/>
    <property type="evidence" value="ECO:0007669"/>
    <property type="project" value="UniProtKB-SubCell"/>
</dbReference>
<keyword evidence="7" id="KW-1185">Reference proteome</keyword>
<proteinExistence type="predicted"/>
<keyword evidence="3 5" id="KW-0539">Nucleus</keyword>
<evidence type="ECO:0000313" key="7">
    <source>
        <dbReference type="Proteomes" id="UP000694867"/>
    </source>
</evidence>
<keyword evidence="5" id="KW-0963">Cytoplasm</keyword>
<evidence type="ECO:0000313" key="8">
    <source>
        <dbReference type="RefSeq" id="XP_003744388.1"/>
    </source>
</evidence>
<accession>A0AAJ6QUK8</accession>
<dbReference type="Gene3D" id="3.10.450.50">
    <property type="match status" value="1"/>
</dbReference>
<dbReference type="AlphaFoldDB" id="A0AAJ6QUK8"/>
<dbReference type="InterPro" id="IPR002075">
    <property type="entry name" value="NTF2_dom"/>
</dbReference>
<organism evidence="7 8">
    <name type="scientific">Galendromus occidentalis</name>
    <name type="common">western predatory mite</name>
    <dbReference type="NCBI Taxonomy" id="34638"/>
    <lineage>
        <taxon>Eukaryota</taxon>
        <taxon>Metazoa</taxon>
        <taxon>Ecdysozoa</taxon>
        <taxon>Arthropoda</taxon>
        <taxon>Chelicerata</taxon>
        <taxon>Arachnida</taxon>
        <taxon>Acari</taxon>
        <taxon>Parasitiformes</taxon>
        <taxon>Mesostigmata</taxon>
        <taxon>Gamasina</taxon>
        <taxon>Phytoseioidea</taxon>
        <taxon>Phytoseiidae</taxon>
        <taxon>Typhlodrominae</taxon>
        <taxon>Galendromus</taxon>
    </lineage>
</organism>
<dbReference type="GO" id="GO:0051028">
    <property type="term" value="P:mRNA transport"/>
    <property type="evidence" value="ECO:0007669"/>
    <property type="project" value="UniProtKB-UniRule"/>
</dbReference>
<dbReference type="CTD" id="29107"/>
<dbReference type="GO" id="GO:0005634">
    <property type="term" value="C:nucleus"/>
    <property type="evidence" value="ECO:0007669"/>
    <property type="project" value="UniProtKB-SubCell"/>
</dbReference>
<dbReference type="SUPFAM" id="SSF54427">
    <property type="entry name" value="NTF2-like"/>
    <property type="match status" value="1"/>
</dbReference>
<dbReference type="InterPro" id="IPR032710">
    <property type="entry name" value="NTF2-like_dom_sf"/>
</dbReference>
<dbReference type="GeneID" id="100905924"/>
<evidence type="ECO:0000256" key="3">
    <source>
        <dbReference type="ARBA" id="ARBA00023242"/>
    </source>
</evidence>
<evidence type="ECO:0000259" key="6">
    <source>
        <dbReference type="PROSITE" id="PS50177"/>
    </source>
</evidence>
<comment type="function">
    <text evidence="5">Has a role in nuclear-cytoplasmic transport of proteins and mRNAs.</text>
</comment>
<evidence type="ECO:0000256" key="4">
    <source>
        <dbReference type="ARBA" id="ARBA00070836"/>
    </source>
</evidence>
<evidence type="ECO:0000256" key="2">
    <source>
        <dbReference type="ARBA" id="ARBA00022927"/>
    </source>
</evidence>
<dbReference type="CDD" id="cd00780">
    <property type="entry name" value="NTF2"/>
    <property type="match status" value="1"/>
</dbReference>
<dbReference type="KEGG" id="goe:100905924"/>
<dbReference type="PROSITE" id="PS50177">
    <property type="entry name" value="NTF2_DOMAIN"/>
    <property type="match status" value="1"/>
</dbReference>
<gene>
    <name evidence="8" type="primary">LOC100905924</name>
</gene>
<dbReference type="Pfam" id="PF02136">
    <property type="entry name" value="NTF2"/>
    <property type="match status" value="1"/>
</dbReference>
<dbReference type="Proteomes" id="UP000694867">
    <property type="component" value="Unplaced"/>
</dbReference>
<sequence length="133" mass="14780">MSQKDPVATASKAGLEFAKIFYKTLDSKRHMLGNIYQDDAQLLWNGNQYSGKEAIHKFYTSLPHSETTLVSVDAQPITAQFQEGKPTALITCTGNIRLKGLQSAGFTENFVVLSEGTSWKVLRGNFRFHEPAP</sequence>
<feature type="domain" description="NTF2" evidence="6">
    <location>
        <begin position="13"/>
        <end position="128"/>
    </location>
</feature>
<dbReference type="RefSeq" id="XP_003744388.1">
    <property type="nucleotide sequence ID" value="XM_003744340.1"/>
</dbReference>
<name>A0AAJ6QUK8_9ACAR</name>
<evidence type="ECO:0000256" key="1">
    <source>
        <dbReference type="ARBA" id="ARBA00022448"/>
    </source>
</evidence>